<keyword evidence="1" id="KW-0812">Transmembrane</keyword>
<name>A0A974PY82_9RHOO</name>
<dbReference type="PANTHER" id="PTHR43471:SF10">
    <property type="entry name" value="SLL1107 PROTEIN"/>
    <property type="match status" value="1"/>
</dbReference>
<dbReference type="Proteomes" id="UP000663444">
    <property type="component" value="Chromosome"/>
</dbReference>
<dbReference type="EMBL" id="CP064781">
    <property type="protein sequence ID" value="QRJ63615.1"/>
    <property type="molecule type" value="Genomic_DNA"/>
</dbReference>
<feature type="transmembrane region" description="Helical" evidence="1">
    <location>
        <begin position="238"/>
        <end position="260"/>
    </location>
</feature>
<evidence type="ECO:0000313" key="3">
    <source>
        <dbReference type="Proteomes" id="UP000663444"/>
    </source>
</evidence>
<keyword evidence="1" id="KW-1133">Transmembrane helix</keyword>
<organism evidence="2 3">
    <name type="scientific">Azospira restricta</name>
    <dbReference type="NCBI Taxonomy" id="404405"/>
    <lineage>
        <taxon>Bacteria</taxon>
        <taxon>Pseudomonadati</taxon>
        <taxon>Pseudomonadota</taxon>
        <taxon>Betaproteobacteria</taxon>
        <taxon>Rhodocyclales</taxon>
        <taxon>Rhodocyclaceae</taxon>
        <taxon>Azospira</taxon>
    </lineage>
</organism>
<dbReference type="AlphaFoldDB" id="A0A974PY82"/>
<feature type="transmembrane region" description="Helical" evidence="1">
    <location>
        <begin position="20"/>
        <end position="39"/>
    </location>
</feature>
<accession>A0A974PY82</accession>
<evidence type="ECO:0008006" key="4">
    <source>
        <dbReference type="Google" id="ProtNLM"/>
    </source>
</evidence>
<dbReference type="RefSeq" id="WP_203387145.1">
    <property type="nucleotide sequence ID" value="NZ_CP064781.1"/>
</dbReference>
<keyword evidence="1" id="KW-0472">Membrane</keyword>
<keyword evidence="3" id="KW-1185">Reference proteome</keyword>
<feature type="transmembrane region" description="Helical" evidence="1">
    <location>
        <begin position="46"/>
        <end position="67"/>
    </location>
</feature>
<dbReference type="PANTHER" id="PTHR43471">
    <property type="entry name" value="ABC TRANSPORTER PERMEASE"/>
    <property type="match status" value="1"/>
</dbReference>
<protein>
    <recommendedName>
        <fullName evidence="4">ABC transporter permease</fullName>
    </recommendedName>
</protein>
<proteinExistence type="predicted"/>
<sequence length="266" mass="29043">MLQFVVSGLRMGIRGRALQLVFALGVLTIFLAYFSAAFSPRQPRTVALDIGLSGIRVSLVLLSLLWIQDFVVREIERRTVFFSLAYPVPRSAFLFGRYVAVLLLSALALLIFGLLLSLVVALATRYEQEFMPALGLPFWVTLFGLWVDSALIAAFALCLASISTVSALPLTLGMAFAIAGKALGPAMAYLAAGADGQAELVARFSPILAAVRWLLPDLSRLDWRDWPLYQVPLPDGAILWALLMAAGYIGMALLAGNLIFERRELH</sequence>
<evidence type="ECO:0000313" key="2">
    <source>
        <dbReference type="EMBL" id="QRJ63615.1"/>
    </source>
</evidence>
<dbReference type="KEGG" id="ares:IWH25_18050"/>
<feature type="transmembrane region" description="Helical" evidence="1">
    <location>
        <begin position="98"/>
        <end position="123"/>
    </location>
</feature>
<feature type="transmembrane region" description="Helical" evidence="1">
    <location>
        <begin position="153"/>
        <end position="179"/>
    </location>
</feature>
<evidence type="ECO:0000256" key="1">
    <source>
        <dbReference type="SAM" id="Phobius"/>
    </source>
</evidence>
<reference evidence="2" key="1">
    <citation type="submission" date="2020-11" db="EMBL/GenBank/DDBJ databases">
        <title>Azospira restricta DSM 18626 genome sequence.</title>
        <authorList>
            <person name="Moe W.M."/>
        </authorList>
    </citation>
    <scope>NUCLEOTIDE SEQUENCE</scope>
    <source>
        <strain evidence="2">DSM 18626</strain>
    </source>
</reference>
<gene>
    <name evidence="2" type="ORF">IWH25_18050</name>
</gene>
<dbReference type="Pfam" id="PF12679">
    <property type="entry name" value="ABC2_membrane_2"/>
    <property type="match status" value="1"/>
</dbReference>